<dbReference type="AlphaFoldDB" id="A0A5B0PL65"/>
<keyword evidence="1" id="KW-0812">Transmembrane</keyword>
<sequence>MTAFKILATLAFLVSFKVVRLGLLVATWLVCRQSYINLSLVTIGQKICYLTKEILRPAGLEPMEDFCAVSLIWSSTIIGLTTAGYIFSCTWIYLKEELRSFWIELQDVSKSLNDYITCVYKQLHTCDHDRTFNFYFTCSYPFVQEIPMRHRP</sequence>
<name>A0A5B0PL65_PUCGR</name>
<dbReference type="Proteomes" id="UP000325313">
    <property type="component" value="Unassembled WGS sequence"/>
</dbReference>
<accession>A0A5B0PL65</accession>
<reference evidence="2 3" key="1">
    <citation type="submission" date="2019-05" db="EMBL/GenBank/DDBJ databases">
        <title>Emergence of the Ug99 lineage of the wheat stem rust pathogen through somatic hybridization.</title>
        <authorList>
            <person name="Li F."/>
            <person name="Upadhyaya N.M."/>
            <person name="Sperschneider J."/>
            <person name="Matny O."/>
            <person name="Nguyen-Phuc H."/>
            <person name="Mago R."/>
            <person name="Raley C."/>
            <person name="Miller M.E."/>
            <person name="Silverstein K.A.T."/>
            <person name="Henningsen E."/>
            <person name="Hirsch C.D."/>
            <person name="Visser B."/>
            <person name="Pretorius Z.A."/>
            <person name="Steffenson B.J."/>
            <person name="Schwessinger B."/>
            <person name="Dodds P.N."/>
            <person name="Figueroa M."/>
        </authorList>
    </citation>
    <scope>NUCLEOTIDE SEQUENCE [LARGE SCALE GENOMIC DNA]</scope>
    <source>
        <strain evidence="2 3">Ug99</strain>
    </source>
</reference>
<evidence type="ECO:0000256" key="1">
    <source>
        <dbReference type="SAM" id="Phobius"/>
    </source>
</evidence>
<proteinExistence type="predicted"/>
<keyword evidence="1" id="KW-1133">Transmembrane helix</keyword>
<evidence type="ECO:0000313" key="3">
    <source>
        <dbReference type="Proteomes" id="UP000325313"/>
    </source>
</evidence>
<evidence type="ECO:0000313" key="2">
    <source>
        <dbReference type="EMBL" id="KAA1102317.1"/>
    </source>
</evidence>
<comment type="caution">
    <text evidence="2">The sequence shown here is derived from an EMBL/GenBank/DDBJ whole genome shotgun (WGS) entry which is preliminary data.</text>
</comment>
<gene>
    <name evidence="2" type="ORF">PGTUg99_025400</name>
</gene>
<feature type="transmembrane region" description="Helical" evidence="1">
    <location>
        <begin position="71"/>
        <end position="94"/>
    </location>
</feature>
<keyword evidence="1" id="KW-0472">Membrane</keyword>
<organism evidence="2 3">
    <name type="scientific">Puccinia graminis f. sp. tritici</name>
    <dbReference type="NCBI Taxonomy" id="56615"/>
    <lineage>
        <taxon>Eukaryota</taxon>
        <taxon>Fungi</taxon>
        <taxon>Dikarya</taxon>
        <taxon>Basidiomycota</taxon>
        <taxon>Pucciniomycotina</taxon>
        <taxon>Pucciniomycetes</taxon>
        <taxon>Pucciniales</taxon>
        <taxon>Pucciniaceae</taxon>
        <taxon>Puccinia</taxon>
    </lineage>
</organism>
<dbReference type="EMBL" id="VDEP01000338">
    <property type="protein sequence ID" value="KAA1102317.1"/>
    <property type="molecule type" value="Genomic_DNA"/>
</dbReference>
<protein>
    <submittedName>
        <fullName evidence="2">Uncharacterized protein</fullName>
    </submittedName>
</protein>